<evidence type="ECO:0000256" key="1">
    <source>
        <dbReference type="ARBA" id="ARBA00005721"/>
    </source>
</evidence>
<comment type="caution">
    <text evidence="3">The sequence shown here is derived from an EMBL/GenBank/DDBJ whole genome shotgun (WGS) entry which is preliminary data.</text>
</comment>
<accession>A0A4R4NDC3</accession>
<dbReference type="OrthoDB" id="9808942at2"/>
<dbReference type="PANTHER" id="PTHR34297:SF3">
    <property type="entry name" value="ALKALINE SHOCK PROTEIN 23"/>
    <property type="match status" value="1"/>
</dbReference>
<dbReference type="PANTHER" id="PTHR34297">
    <property type="entry name" value="HYPOTHETICAL CYTOSOLIC PROTEIN-RELATED"/>
    <property type="match status" value="1"/>
</dbReference>
<sequence length="161" mass="16566">MSNTETGAVPRARTSEGGPATSLVTDKGTTSINDGVVAKIAGLAAREVSGVHAMGAGTARALGSMKGIVGGDASVSQGVSVEVGERQAAVDMDLVAEYGTAIPDLAAAVRRNVIAAIERMCGLEVTEVNIRVDDVHLPGQERGKDRDTGDQRDAEQEPRVQ</sequence>
<dbReference type="AlphaFoldDB" id="A0A4R4NDC3"/>
<feature type="region of interest" description="Disordered" evidence="2">
    <location>
        <begin position="136"/>
        <end position="161"/>
    </location>
</feature>
<name>A0A4R4NDC3_9ACTN</name>
<evidence type="ECO:0000313" key="4">
    <source>
        <dbReference type="Proteomes" id="UP000295157"/>
    </source>
</evidence>
<comment type="similarity">
    <text evidence="1">Belongs to the asp23 family.</text>
</comment>
<organism evidence="3 4">
    <name type="scientific">Nonomuraea longispora</name>
    <dbReference type="NCBI Taxonomy" id="1848320"/>
    <lineage>
        <taxon>Bacteria</taxon>
        <taxon>Bacillati</taxon>
        <taxon>Actinomycetota</taxon>
        <taxon>Actinomycetes</taxon>
        <taxon>Streptosporangiales</taxon>
        <taxon>Streptosporangiaceae</taxon>
        <taxon>Nonomuraea</taxon>
    </lineage>
</organism>
<proteinExistence type="inferred from homology"/>
<protein>
    <submittedName>
        <fullName evidence="3">Asp23/Gls24 family envelope stress response protein</fullName>
    </submittedName>
</protein>
<keyword evidence="4" id="KW-1185">Reference proteome</keyword>
<dbReference type="EMBL" id="SMJZ01000084">
    <property type="protein sequence ID" value="TDC04672.1"/>
    <property type="molecule type" value="Genomic_DNA"/>
</dbReference>
<feature type="region of interest" description="Disordered" evidence="2">
    <location>
        <begin position="1"/>
        <end position="28"/>
    </location>
</feature>
<reference evidence="3 4" key="1">
    <citation type="submission" date="2019-02" db="EMBL/GenBank/DDBJ databases">
        <title>Draft genome sequences of novel Actinobacteria.</title>
        <authorList>
            <person name="Sahin N."/>
            <person name="Ay H."/>
            <person name="Saygin H."/>
        </authorList>
    </citation>
    <scope>NUCLEOTIDE SEQUENCE [LARGE SCALE GENOMIC DNA]</scope>
    <source>
        <strain evidence="3 4">KC201</strain>
    </source>
</reference>
<gene>
    <name evidence="3" type="ORF">E1267_22060</name>
</gene>
<dbReference type="InterPro" id="IPR005531">
    <property type="entry name" value="Asp23"/>
</dbReference>
<evidence type="ECO:0000256" key="2">
    <source>
        <dbReference type="SAM" id="MobiDB-lite"/>
    </source>
</evidence>
<dbReference type="Pfam" id="PF03780">
    <property type="entry name" value="Asp23"/>
    <property type="match status" value="1"/>
</dbReference>
<dbReference type="Proteomes" id="UP000295157">
    <property type="component" value="Unassembled WGS sequence"/>
</dbReference>
<dbReference type="RefSeq" id="WP_132334489.1">
    <property type="nucleotide sequence ID" value="NZ_SMJZ01000084.1"/>
</dbReference>
<evidence type="ECO:0000313" key="3">
    <source>
        <dbReference type="EMBL" id="TDC04672.1"/>
    </source>
</evidence>